<dbReference type="SUPFAM" id="SSF53850">
    <property type="entry name" value="Periplasmic binding protein-like II"/>
    <property type="match status" value="1"/>
</dbReference>
<name>A0AAU8LZS0_9BACT</name>
<gene>
    <name evidence="6" type="ORF">Q3M24_06460</name>
</gene>
<evidence type="ECO:0000256" key="3">
    <source>
        <dbReference type="ARBA" id="ARBA00022448"/>
    </source>
</evidence>
<reference evidence="6" key="2">
    <citation type="submission" date="2024-06" db="EMBL/GenBank/DDBJ databases">
        <authorList>
            <person name="Plum-Jensen L.E."/>
            <person name="Schramm A."/>
            <person name="Marshall I.P.G."/>
        </authorList>
    </citation>
    <scope>NUCLEOTIDE SEQUENCE</scope>
    <source>
        <strain evidence="6">Rat1</strain>
    </source>
</reference>
<dbReference type="GO" id="GO:0015833">
    <property type="term" value="P:peptide transport"/>
    <property type="evidence" value="ECO:0007669"/>
    <property type="project" value="TreeGrafter"/>
</dbReference>
<accession>A0AAU8LZS0</accession>
<evidence type="ECO:0000256" key="1">
    <source>
        <dbReference type="ARBA" id="ARBA00004196"/>
    </source>
</evidence>
<evidence type="ECO:0000313" key="6">
    <source>
        <dbReference type="EMBL" id="XCN74382.1"/>
    </source>
</evidence>
<protein>
    <submittedName>
        <fullName evidence="6">ABC transporter substrate-binding protein</fullName>
    </submittedName>
</protein>
<proteinExistence type="inferred from homology"/>
<dbReference type="PANTHER" id="PTHR30290:SF10">
    <property type="entry name" value="PERIPLASMIC OLIGOPEPTIDE-BINDING PROTEIN-RELATED"/>
    <property type="match status" value="1"/>
</dbReference>
<keyword evidence="4" id="KW-0732">Signal</keyword>
<dbReference type="PIRSF" id="PIRSF002741">
    <property type="entry name" value="MppA"/>
    <property type="match status" value="1"/>
</dbReference>
<sequence>MFKGICFLLFFIGLTWLAWPLISGGPVLPVNSSNSGNKLVVGKPFGLSAVVPDPAKGYNGWYLSEAGVTETLFALDFEMQLQPLLAASSRQLDPLSWEVSLKQGIQFHDHSPLNAEAVKWSLERIINPDSEVFNKRLQGLLDISSITVQDEQTLLFRTKSPNAAFLYNLTAPGTAILSPASNTKRFFGTGPFVLEKTVPNQEMRVRAFPDYWQGKPGFEQVSLKMITNPATRMLAFEAGQLDVAAYFPEQDALRLQNRDDVQIVQQPTTRLCFLFVRVSDGPLTDSLIRQALNYALDREEIVQAVLAGQGGTVAASVFPAILPWANLDLHPYPYDAPKAAQLLSQAGLQDTNGDGMLEKDGRPLLLNIWTYEGRAALKPALELIQAQLKRVGIASQTRITKKGSPINQAMQRGQVQLGLQMWNTAPQGDPDFFLSQVFTSQGGSNFMGYQNAELDELVRQGKTTFDPAARKKIYDRVQEIISQDSPVIPLFHQAMISAVRGDIEQFRSHPAEKYLLTHCLRRKK</sequence>
<dbReference type="GO" id="GO:0030288">
    <property type="term" value="C:outer membrane-bounded periplasmic space"/>
    <property type="evidence" value="ECO:0007669"/>
    <property type="project" value="UniProtKB-ARBA"/>
</dbReference>
<dbReference type="Gene3D" id="3.40.190.10">
    <property type="entry name" value="Periplasmic binding protein-like II"/>
    <property type="match status" value="1"/>
</dbReference>
<dbReference type="GO" id="GO:1904680">
    <property type="term" value="F:peptide transmembrane transporter activity"/>
    <property type="evidence" value="ECO:0007669"/>
    <property type="project" value="TreeGrafter"/>
</dbReference>
<dbReference type="Pfam" id="PF00496">
    <property type="entry name" value="SBP_bac_5"/>
    <property type="match status" value="1"/>
</dbReference>
<dbReference type="CDD" id="cd08490">
    <property type="entry name" value="PBP2_NikA_DppA_OppA_like_3"/>
    <property type="match status" value="1"/>
</dbReference>
<dbReference type="InterPro" id="IPR039424">
    <property type="entry name" value="SBP_5"/>
</dbReference>
<dbReference type="InterPro" id="IPR030678">
    <property type="entry name" value="Peptide/Ni-bd"/>
</dbReference>
<dbReference type="KEGG" id="eaj:Q3M24_06460"/>
<comment type="subcellular location">
    <subcellularLocation>
        <location evidence="1">Cell envelope</location>
    </subcellularLocation>
</comment>
<dbReference type="AlphaFoldDB" id="A0AAU8LZS0"/>
<dbReference type="InterPro" id="IPR000914">
    <property type="entry name" value="SBP_5_dom"/>
</dbReference>
<dbReference type="Gene3D" id="3.10.105.10">
    <property type="entry name" value="Dipeptide-binding Protein, Domain 3"/>
    <property type="match status" value="1"/>
</dbReference>
<reference evidence="6" key="1">
    <citation type="journal article" date="2024" name="Syst. Appl. Microbiol.">
        <title>First single-strain enrichments of Electrothrix cable bacteria, description of E. aestuarii sp. nov. and E. rattekaaiensis sp. nov., and proposal of a cable bacteria taxonomy following the rules of the SeqCode.</title>
        <authorList>
            <person name="Plum-Jensen L.E."/>
            <person name="Schramm A."/>
            <person name="Marshall I.P.G."/>
        </authorList>
    </citation>
    <scope>NUCLEOTIDE SEQUENCE</scope>
    <source>
        <strain evidence="6">Rat1</strain>
    </source>
</reference>
<comment type="similarity">
    <text evidence="2">Belongs to the bacterial solute-binding protein 5 family.</text>
</comment>
<dbReference type="GO" id="GO:0043190">
    <property type="term" value="C:ATP-binding cassette (ABC) transporter complex"/>
    <property type="evidence" value="ECO:0007669"/>
    <property type="project" value="InterPro"/>
</dbReference>
<dbReference type="EMBL" id="CP159373">
    <property type="protein sequence ID" value="XCN74382.1"/>
    <property type="molecule type" value="Genomic_DNA"/>
</dbReference>
<organism evidence="6">
    <name type="scientific">Candidatus Electrothrix aestuarii</name>
    <dbReference type="NCBI Taxonomy" id="3062594"/>
    <lineage>
        <taxon>Bacteria</taxon>
        <taxon>Pseudomonadati</taxon>
        <taxon>Thermodesulfobacteriota</taxon>
        <taxon>Desulfobulbia</taxon>
        <taxon>Desulfobulbales</taxon>
        <taxon>Desulfobulbaceae</taxon>
        <taxon>Candidatus Electrothrix</taxon>
    </lineage>
</organism>
<evidence type="ECO:0000256" key="4">
    <source>
        <dbReference type="ARBA" id="ARBA00022729"/>
    </source>
</evidence>
<evidence type="ECO:0000259" key="5">
    <source>
        <dbReference type="Pfam" id="PF00496"/>
    </source>
</evidence>
<feature type="domain" description="Solute-binding protein family 5" evidence="5">
    <location>
        <begin position="81"/>
        <end position="444"/>
    </location>
</feature>
<keyword evidence="3" id="KW-0813">Transport</keyword>
<evidence type="ECO:0000256" key="2">
    <source>
        <dbReference type="ARBA" id="ARBA00005695"/>
    </source>
</evidence>
<dbReference type="PANTHER" id="PTHR30290">
    <property type="entry name" value="PERIPLASMIC BINDING COMPONENT OF ABC TRANSPORTER"/>
    <property type="match status" value="1"/>
</dbReference>